<organism evidence="4 5">
    <name type="scientific">Asticcacaulis excentricus</name>
    <dbReference type="NCBI Taxonomy" id="78587"/>
    <lineage>
        <taxon>Bacteria</taxon>
        <taxon>Pseudomonadati</taxon>
        <taxon>Pseudomonadota</taxon>
        <taxon>Alphaproteobacteria</taxon>
        <taxon>Caulobacterales</taxon>
        <taxon>Caulobacteraceae</taxon>
        <taxon>Asticcacaulis</taxon>
    </lineage>
</organism>
<evidence type="ECO:0000256" key="1">
    <source>
        <dbReference type="ARBA" id="ARBA00023122"/>
    </source>
</evidence>
<dbReference type="GO" id="GO:0003938">
    <property type="term" value="F:IMP dehydrogenase activity"/>
    <property type="evidence" value="ECO:0007669"/>
    <property type="project" value="UniProtKB-EC"/>
</dbReference>
<feature type="domain" description="CBS" evidence="3">
    <location>
        <begin position="7"/>
        <end position="68"/>
    </location>
</feature>
<dbReference type="InterPro" id="IPR046342">
    <property type="entry name" value="CBS_dom_sf"/>
</dbReference>
<dbReference type="Pfam" id="PF00571">
    <property type="entry name" value="CBS"/>
    <property type="match status" value="2"/>
</dbReference>
<keyword evidence="4" id="KW-0560">Oxidoreductase</keyword>
<dbReference type="EMBL" id="AP018827">
    <property type="protein sequence ID" value="BBF80865.1"/>
    <property type="molecule type" value="Genomic_DNA"/>
</dbReference>
<sequence>MLINQLLNAKGHQVFTVSPEDTVAAVSALLHTRKVGAFVVADRLGRVAGIVSERDIIGALAQKGALALDMQVQDIMTADVIVARLGETVDSLLERMTDRRIRHLPVMEGPKLTGIVSIGDLVKAKIAQAEHEAQTLKAYITAG</sequence>
<dbReference type="PROSITE" id="PS51371">
    <property type="entry name" value="CBS"/>
    <property type="match status" value="2"/>
</dbReference>
<dbReference type="EC" id="1.1.1.205" evidence="4"/>
<dbReference type="InterPro" id="IPR044725">
    <property type="entry name" value="CBSX3_CBS_dom"/>
</dbReference>
<accession>A0A3G9G4Q6</accession>
<reference evidence="5" key="1">
    <citation type="journal article" date="2017" name="Biotechnol. Biofuels">
        <title>Evaluation of environmental bacterial communities as a factor affecting the growth of duckweed Lemna minor.</title>
        <authorList>
            <person name="Ishizawa H."/>
            <person name="Kuroda M."/>
            <person name="Morikawa M."/>
            <person name="Ike M."/>
        </authorList>
    </citation>
    <scope>NUCLEOTIDE SEQUENCE [LARGE SCALE GENOMIC DNA]</scope>
    <source>
        <strain evidence="5">M6</strain>
    </source>
</reference>
<keyword evidence="1 2" id="KW-0129">CBS domain</keyword>
<dbReference type="Proteomes" id="UP000278756">
    <property type="component" value="Chromosome 1"/>
</dbReference>
<reference evidence="5" key="2">
    <citation type="journal article" date="2017" name="Plant Physiol. Biochem.">
        <title>Differential oxidative and antioxidative response of duckweed Lemna minor toward plant growth promoting/inhibiting bacteria.</title>
        <authorList>
            <person name="Ishizawa H."/>
            <person name="Kuroda M."/>
            <person name="Morikawa M."/>
            <person name="Ike M."/>
        </authorList>
    </citation>
    <scope>NUCLEOTIDE SEQUENCE [LARGE SCALE GENOMIC DNA]</scope>
    <source>
        <strain evidence="5">M6</strain>
    </source>
</reference>
<dbReference type="OrthoDB" id="9807125at2"/>
<name>A0A3G9G4Q6_9CAUL</name>
<evidence type="ECO:0000313" key="4">
    <source>
        <dbReference type="EMBL" id="BBF80865.1"/>
    </source>
</evidence>
<dbReference type="AlphaFoldDB" id="A0A3G9G4Q6"/>
<dbReference type="Gene3D" id="3.10.580.10">
    <property type="entry name" value="CBS-domain"/>
    <property type="match status" value="1"/>
</dbReference>
<dbReference type="CDD" id="cd04623">
    <property type="entry name" value="CBS_pair_bac_euk"/>
    <property type="match status" value="1"/>
</dbReference>
<feature type="domain" description="CBS" evidence="3">
    <location>
        <begin position="76"/>
        <end position="133"/>
    </location>
</feature>
<evidence type="ECO:0000256" key="2">
    <source>
        <dbReference type="PROSITE-ProRule" id="PRU00703"/>
    </source>
</evidence>
<evidence type="ECO:0000259" key="3">
    <source>
        <dbReference type="PROSITE" id="PS51371"/>
    </source>
</evidence>
<dbReference type="RefSeq" id="WP_126421515.1">
    <property type="nucleotide sequence ID" value="NZ_AP018827.1"/>
</dbReference>
<dbReference type="InterPro" id="IPR000644">
    <property type="entry name" value="CBS_dom"/>
</dbReference>
<dbReference type="PANTHER" id="PTHR43080">
    <property type="entry name" value="CBS DOMAIN-CONTAINING PROTEIN CBSX3, MITOCHONDRIAL"/>
    <property type="match status" value="1"/>
</dbReference>
<dbReference type="PANTHER" id="PTHR43080:SF2">
    <property type="entry name" value="CBS DOMAIN-CONTAINING PROTEIN"/>
    <property type="match status" value="1"/>
</dbReference>
<dbReference type="SUPFAM" id="SSF54631">
    <property type="entry name" value="CBS-domain pair"/>
    <property type="match status" value="1"/>
</dbReference>
<dbReference type="SMART" id="SM00116">
    <property type="entry name" value="CBS"/>
    <property type="match status" value="2"/>
</dbReference>
<dbReference type="InterPro" id="IPR051257">
    <property type="entry name" value="Diverse_CBS-Domain"/>
</dbReference>
<protein>
    <submittedName>
        <fullName evidence="4">Inosine-5'-monophosphate dehydrogenase</fullName>
        <ecNumber evidence="4">1.1.1.205</ecNumber>
    </submittedName>
</protein>
<gene>
    <name evidence="4" type="ORF">EM6_1458</name>
</gene>
<evidence type="ECO:0000313" key="5">
    <source>
        <dbReference type="Proteomes" id="UP000278756"/>
    </source>
</evidence>
<proteinExistence type="predicted"/>